<evidence type="ECO:0000313" key="2">
    <source>
        <dbReference type="EMBL" id="MFF5198596.1"/>
    </source>
</evidence>
<dbReference type="EMBL" id="JBIAZM010000001">
    <property type="protein sequence ID" value="MFF5198596.1"/>
    <property type="molecule type" value="Genomic_DNA"/>
</dbReference>
<name>A0ABW6VN00_9ACTN</name>
<reference evidence="2 3" key="1">
    <citation type="submission" date="2024-10" db="EMBL/GenBank/DDBJ databases">
        <title>The Natural Products Discovery Center: Release of the First 8490 Sequenced Strains for Exploring Actinobacteria Biosynthetic Diversity.</title>
        <authorList>
            <person name="Kalkreuter E."/>
            <person name="Kautsar S.A."/>
            <person name="Yang D."/>
            <person name="Bader C.D."/>
            <person name="Teijaro C.N."/>
            <person name="Fluegel L."/>
            <person name="Davis C.M."/>
            <person name="Simpson J.R."/>
            <person name="Lauterbach L."/>
            <person name="Steele A.D."/>
            <person name="Gui C."/>
            <person name="Meng S."/>
            <person name="Li G."/>
            <person name="Viehrig K."/>
            <person name="Ye F."/>
            <person name="Su P."/>
            <person name="Kiefer A.F."/>
            <person name="Nichols A."/>
            <person name="Cepeda A.J."/>
            <person name="Yan W."/>
            <person name="Fan B."/>
            <person name="Jiang Y."/>
            <person name="Adhikari A."/>
            <person name="Zheng C.-J."/>
            <person name="Schuster L."/>
            <person name="Cowan T.M."/>
            <person name="Smanski M.J."/>
            <person name="Chevrette M.G."/>
            <person name="De Carvalho L.P.S."/>
            <person name="Shen B."/>
        </authorList>
    </citation>
    <scope>NUCLEOTIDE SEQUENCE [LARGE SCALE GENOMIC DNA]</scope>
    <source>
        <strain evidence="2 3">NPDC000140</strain>
    </source>
</reference>
<feature type="region of interest" description="Disordered" evidence="1">
    <location>
        <begin position="1"/>
        <end position="81"/>
    </location>
</feature>
<protein>
    <submittedName>
        <fullName evidence="2">Uncharacterized protein</fullName>
    </submittedName>
</protein>
<keyword evidence="3" id="KW-1185">Reference proteome</keyword>
<sequence length="81" mass="8160">MAAYGMSGTSCALYHQSGSTGSEQTVVGQIPPEETGSISTPTAPAARARASCAAPIRQMQPTGLSASMLSSTSLPRASTRS</sequence>
<feature type="compositionally biased region" description="Polar residues" evidence="1">
    <location>
        <begin position="59"/>
        <end position="81"/>
    </location>
</feature>
<organism evidence="2 3">
    <name type="scientific">Micromonospora parva</name>
    <dbReference type="NCBI Taxonomy" id="1464048"/>
    <lineage>
        <taxon>Bacteria</taxon>
        <taxon>Bacillati</taxon>
        <taxon>Actinomycetota</taxon>
        <taxon>Actinomycetes</taxon>
        <taxon>Micromonosporales</taxon>
        <taxon>Micromonosporaceae</taxon>
        <taxon>Micromonospora</taxon>
    </lineage>
</organism>
<feature type="compositionally biased region" description="Polar residues" evidence="1">
    <location>
        <begin position="16"/>
        <end position="27"/>
    </location>
</feature>
<dbReference type="Proteomes" id="UP001602287">
    <property type="component" value="Unassembled WGS sequence"/>
</dbReference>
<comment type="caution">
    <text evidence="2">The sequence shown here is derived from an EMBL/GenBank/DDBJ whole genome shotgun (WGS) entry which is preliminary data.</text>
</comment>
<proteinExistence type="predicted"/>
<gene>
    <name evidence="2" type="ORF">ACFY3B_03195</name>
</gene>
<evidence type="ECO:0000313" key="3">
    <source>
        <dbReference type="Proteomes" id="UP001602287"/>
    </source>
</evidence>
<evidence type="ECO:0000256" key="1">
    <source>
        <dbReference type="SAM" id="MobiDB-lite"/>
    </source>
</evidence>
<dbReference type="RefSeq" id="WP_387217977.1">
    <property type="nucleotide sequence ID" value="NZ_JBIAZM010000001.1"/>
</dbReference>
<feature type="compositionally biased region" description="Low complexity" evidence="1">
    <location>
        <begin position="37"/>
        <end position="57"/>
    </location>
</feature>
<accession>A0ABW6VN00</accession>